<feature type="transmembrane region" description="Helical" evidence="2">
    <location>
        <begin position="400"/>
        <end position="418"/>
    </location>
</feature>
<keyword evidence="4" id="KW-1185">Reference proteome</keyword>
<reference evidence="3 4" key="1">
    <citation type="journal article" date="2012" name="J. Bacteriol.">
        <title>Genome Sequence of Gallaecimonas xiamenensis Type Strain 3-C-1.</title>
        <authorList>
            <person name="Lai Q."/>
            <person name="Wang L."/>
            <person name="Wang W."/>
            <person name="Shao Z."/>
        </authorList>
    </citation>
    <scope>NUCLEOTIDE SEQUENCE [LARGE SCALE GENOMIC DNA]</scope>
    <source>
        <strain evidence="3 4">3-C-1</strain>
    </source>
</reference>
<keyword evidence="2" id="KW-0472">Membrane</keyword>
<dbReference type="STRING" id="745411.B3C1_08836"/>
<keyword evidence="2" id="KW-1133">Transmembrane helix</keyword>
<evidence type="ECO:0008006" key="5">
    <source>
        <dbReference type="Google" id="ProtNLM"/>
    </source>
</evidence>
<name>K2IWW4_9GAMM</name>
<dbReference type="OrthoDB" id="6563832at2"/>
<accession>K2IWW4</accession>
<feature type="transmembrane region" description="Helical" evidence="2">
    <location>
        <begin position="529"/>
        <end position="552"/>
    </location>
</feature>
<gene>
    <name evidence="3" type="ORF">B3C1_08836</name>
</gene>
<keyword evidence="2" id="KW-0812">Transmembrane</keyword>
<dbReference type="eggNOG" id="COG0484">
    <property type="taxonomic scope" value="Bacteria"/>
</dbReference>
<evidence type="ECO:0000313" key="3">
    <source>
        <dbReference type="EMBL" id="EKE74981.1"/>
    </source>
</evidence>
<dbReference type="EMBL" id="AMRI01000010">
    <property type="protein sequence ID" value="EKE74981.1"/>
    <property type="molecule type" value="Genomic_DNA"/>
</dbReference>
<protein>
    <recommendedName>
        <fullName evidence="5">CR-type domain-containing protein</fullName>
    </recommendedName>
</protein>
<evidence type="ECO:0000256" key="2">
    <source>
        <dbReference type="SAM" id="Phobius"/>
    </source>
</evidence>
<feature type="region of interest" description="Disordered" evidence="1">
    <location>
        <begin position="40"/>
        <end position="59"/>
    </location>
</feature>
<dbReference type="Proteomes" id="UP000006755">
    <property type="component" value="Unassembled WGS sequence"/>
</dbReference>
<dbReference type="AlphaFoldDB" id="K2IWW4"/>
<proteinExistence type="predicted"/>
<feature type="transmembrane region" description="Helical" evidence="2">
    <location>
        <begin position="489"/>
        <end position="509"/>
    </location>
</feature>
<evidence type="ECO:0000313" key="4">
    <source>
        <dbReference type="Proteomes" id="UP000006755"/>
    </source>
</evidence>
<sequence>MTPLTGKAAATFANNWLPGYRLDIDASNEKAADHPLKTSGVYELSSHRTRSRETGTRNHDCRNEAECDHHLKAYEQACHNGRNPELIAKAVGLIKQDPVASFSLRRDLEKRTHSYIEICSNCSGQGCVRCHNCSGSGQVTCWSCSGGRVSCGSCSGGYIHGSNGSRQRCYSCSGSGYRDCSACYGNGKRTCGTCNGTRTLSCSPCAGTGRFTVSLSAIMSVQAHQKCRWASSADFPWLDHYVTTALNGRVPQAPLNRVASWQLDSFRFEEITGFPLISHMEGSLHTASSDIKVDGQLTQGCHFVGGALVPYDLKGCFDQAVVKETERLAKRFDDEACKRLFATPIASSTFELVASDKLPGHNGYYSRGFTGRGAKALKDSLLGTAKHLDQARQSLSLKRFGLSFGILFTVLVLLLALLDSLAGGQIQWHLYASVQVLGSALVSLKLGLMQLLNGQPYLLIKVLLLSFLPAMAMRQWLGSDQIWRPWRLFGWYMGTTLLMSAILVQSHLHPGLSGGFSLGYLSLSNLLGGVGHVAAIGLDLVMLCGLLAIFRARRAAFSANRRQVRAIGSSALNRLMNYE</sequence>
<dbReference type="RefSeq" id="WP_008484298.1">
    <property type="nucleotide sequence ID" value="NZ_AMRI01000010.1"/>
</dbReference>
<organism evidence="3 4">
    <name type="scientific">Gallaecimonas xiamenensis 3-C-1</name>
    <dbReference type="NCBI Taxonomy" id="745411"/>
    <lineage>
        <taxon>Bacteria</taxon>
        <taxon>Pseudomonadati</taxon>
        <taxon>Pseudomonadota</taxon>
        <taxon>Gammaproteobacteria</taxon>
        <taxon>Enterobacterales</taxon>
        <taxon>Gallaecimonadaceae</taxon>
        <taxon>Gallaecimonas</taxon>
    </lineage>
</organism>
<comment type="caution">
    <text evidence="3">The sequence shown here is derived from an EMBL/GenBank/DDBJ whole genome shotgun (WGS) entry which is preliminary data.</text>
</comment>
<evidence type="ECO:0000256" key="1">
    <source>
        <dbReference type="SAM" id="MobiDB-lite"/>
    </source>
</evidence>